<dbReference type="EMBL" id="JRAA01000001">
    <property type="protein sequence ID" value="KHF26596.1"/>
    <property type="molecule type" value="Genomic_DNA"/>
</dbReference>
<feature type="domain" description="Tyr recombinase" evidence="13">
    <location>
        <begin position="118"/>
        <end position="298"/>
    </location>
</feature>
<feature type="active site" evidence="11">
    <location>
        <position position="253"/>
    </location>
</feature>
<dbReference type="GO" id="GO:0007059">
    <property type="term" value="P:chromosome segregation"/>
    <property type="evidence" value="ECO:0007669"/>
    <property type="project" value="UniProtKB-UniRule"/>
</dbReference>
<evidence type="ECO:0000259" key="14">
    <source>
        <dbReference type="PROSITE" id="PS51900"/>
    </source>
</evidence>
<organism evidence="15 17">
    <name type="scientific">Solemya velum gill symbiont</name>
    <dbReference type="NCBI Taxonomy" id="2340"/>
    <lineage>
        <taxon>Bacteria</taxon>
        <taxon>Pseudomonadati</taxon>
        <taxon>Pseudomonadota</taxon>
        <taxon>Gammaproteobacteria</taxon>
        <taxon>sulfur-oxidizing symbionts</taxon>
    </lineage>
</organism>
<dbReference type="NCBIfam" id="TIGR02224">
    <property type="entry name" value="recomb_XerC"/>
    <property type="match status" value="1"/>
</dbReference>
<dbReference type="Pfam" id="PF02899">
    <property type="entry name" value="Phage_int_SAM_1"/>
    <property type="match status" value="1"/>
</dbReference>
<evidence type="ECO:0000313" key="16">
    <source>
        <dbReference type="EMBL" id="OOY36289.1"/>
    </source>
</evidence>
<keyword evidence="7 11" id="KW-0229">DNA integration</keyword>
<gene>
    <name evidence="11 15" type="primary">xerC</name>
    <name evidence="16" type="ORF">BOV88_01515</name>
    <name evidence="15" type="ORF">JV46_12130</name>
</gene>
<dbReference type="GO" id="GO:0006313">
    <property type="term" value="P:DNA transposition"/>
    <property type="evidence" value="ECO:0007669"/>
    <property type="project" value="UniProtKB-UniRule"/>
</dbReference>
<feature type="domain" description="Core-binding (CB)" evidence="14">
    <location>
        <begin position="11"/>
        <end position="97"/>
    </location>
</feature>
<dbReference type="RefSeq" id="WP_052132064.1">
    <property type="nucleotide sequence ID" value="NZ_JRAA01000001.1"/>
</dbReference>
<evidence type="ECO:0000313" key="15">
    <source>
        <dbReference type="EMBL" id="KHF26596.1"/>
    </source>
</evidence>
<dbReference type="Gene3D" id="1.10.150.130">
    <property type="match status" value="1"/>
</dbReference>
<dbReference type="Proteomes" id="UP000030856">
    <property type="component" value="Unassembled WGS sequence"/>
</dbReference>
<keyword evidence="6 11" id="KW-0159">Chromosome partition</keyword>
<dbReference type="NCBIfam" id="NF001399">
    <property type="entry name" value="PRK00283.1"/>
    <property type="match status" value="1"/>
</dbReference>
<evidence type="ECO:0000256" key="2">
    <source>
        <dbReference type="ARBA" id="ARBA00006657"/>
    </source>
</evidence>
<keyword evidence="10 11" id="KW-0131">Cell cycle</keyword>
<evidence type="ECO:0000256" key="5">
    <source>
        <dbReference type="ARBA" id="ARBA00022618"/>
    </source>
</evidence>
<protein>
    <recommendedName>
        <fullName evidence="3 11">Tyrosine recombinase XerC</fullName>
    </recommendedName>
</protein>
<feature type="active site" evidence="11">
    <location>
        <position position="181"/>
    </location>
</feature>
<evidence type="ECO:0000256" key="6">
    <source>
        <dbReference type="ARBA" id="ARBA00022829"/>
    </source>
</evidence>
<dbReference type="InterPro" id="IPR011010">
    <property type="entry name" value="DNA_brk_join_enz"/>
</dbReference>
<feature type="compositionally biased region" description="Basic and acidic residues" evidence="12">
    <location>
        <begin position="307"/>
        <end position="321"/>
    </location>
</feature>
<dbReference type="PROSITE" id="PS51898">
    <property type="entry name" value="TYR_RECOMBINASE"/>
    <property type="match status" value="1"/>
</dbReference>
<dbReference type="GO" id="GO:0051301">
    <property type="term" value="P:cell division"/>
    <property type="evidence" value="ECO:0007669"/>
    <property type="project" value="UniProtKB-UniRule"/>
</dbReference>
<comment type="function">
    <text evidence="11">Site-specific tyrosine recombinase, which acts by catalyzing the cutting and rejoining of the recombining DNA molecules. The XerC-XerD complex is essential to convert dimers of the bacterial chromosome into monomers to permit their segregation at cell division. It also contributes to the segregational stability of plasmids.</text>
</comment>
<dbReference type="GO" id="GO:0005737">
    <property type="term" value="C:cytoplasm"/>
    <property type="evidence" value="ECO:0007669"/>
    <property type="project" value="UniProtKB-SubCell"/>
</dbReference>
<accession>A0A0B0HGJ4</accession>
<proteinExistence type="inferred from homology"/>
<feature type="region of interest" description="Disordered" evidence="12">
    <location>
        <begin position="300"/>
        <end position="321"/>
    </location>
</feature>
<evidence type="ECO:0000256" key="1">
    <source>
        <dbReference type="ARBA" id="ARBA00004496"/>
    </source>
</evidence>
<evidence type="ECO:0000256" key="9">
    <source>
        <dbReference type="ARBA" id="ARBA00023172"/>
    </source>
</evidence>
<dbReference type="GO" id="GO:0009037">
    <property type="term" value="F:tyrosine-based site-specific recombinase activity"/>
    <property type="evidence" value="ECO:0007669"/>
    <property type="project" value="UniProtKB-UniRule"/>
</dbReference>
<evidence type="ECO:0000313" key="18">
    <source>
        <dbReference type="Proteomes" id="UP000190962"/>
    </source>
</evidence>
<reference evidence="15 17" key="1">
    <citation type="journal article" date="2014" name="BMC Genomics">
        <title>The genome of the intracellular bacterium of the coastal bivalve, Solemya velum: a blueprint for thriving in and out of symbiosis.</title>
        <authorList>
            <person name="Dmytrenko O."/>
            <person name="Russell S.L."/>
            <person name="Loo W.T."/>
            <person name="Fontanez K.M."/>
            <person name="Liao L."/>
            <person name="Roeselers G."/>
            <person name="Sharma R."/>
            <person name="Stewart F.J."/>
            <person name="Newton I.L."/>
            <person name="Woyke T."/>
            <person name="Wu D."/>
            <person name="Lang J.M."/>
            <person name="Eisen J.A."/>
            <person name="Cavanaugh C.M."/>
        </authorList>
    </citation>
    <scope>NUCLEOTIDE SEQUENCE [LARGE SCALE GENOMIC DNA]</scope>
    <source>
        <strain evidence="15 17">WH</strain>
    </source>
</reference>
<dbReference type="InterPro" id="IPR010998">
    <property type="entry name" value="Integrase_recombinase_N"/>
</dbReference>
<comment type="similarity">
    <text evidence="2 11">Belongs to the 'phage' integrase family. XerC subfamily.</text>
</comment>
<dbReference type="CDD" id="cd00798">
    <property type="entry name" value="INT_XerDC_C"/>
    <property type="match status" value="1"/>
</dbReference>
<feature type="active site" evidence="11">
    <location>
        <position position="157"/>
    </location>
</feature>
<dbReference type="InterPro" id="IPR023009">
    <property type="entry name" value="Tyrosine_recombinase_XerC/XerD"/>
</dbReference>
<evidence type="ECO:0000256" key="4">
    <source>
        <dbReference type="ARBA" id="ARBA00022490"/>
    </source>
</evidence>
<dbReference type="AlphaFoldDB" id="A0A0B0HGJ4"/>
<evidence type="ECO:0000256" key="11">
    <source>
        <dbReference type="HAMAP-Rule" id="MF_01808"/>
    </source>
</evidence>
<dbReference type="InterPro" id="IPR044068">
    <property type="entry name" value="CB"/>
</dbReference>
<comment type="subunit">
    <text evidence="11">Forms a cyclic heterotetrameric complex composed of two molecules of XerC and two molecules of XerD.</text>
</comment>
<evidence type="ECO:0000256" key="3">
    <source>
        <dbReference type="ARBA" id="ARBA00015804"/>
    </source>
</evidence>
<dbReference type="PANTHER" id="PTHR30349:SF81">
    <property type="entry name" value="TYROSINE RECOMBINASE XERC"/>
    <property type="match status" value="1"/>
</dbReference>
<sequence>MSEGDNNSRQAIARELVERFHDYLAYERRLSPRTLSAYQGDIERFREWLRQADVSHPKEITQHHVRAYAAWRHRNGTTAKSLQRVLSSLRALFRFLIREGVTGINPAEGVRAPKIARRLPKSLDADQVNQLLTIRETDPLALRDRAMLELLYACGLRLAELVSLDVNDIPSEDNQLEVTGKGSKTRRIPLGRMARDAIDAWLKVRGDMAKEGETALFTGVRGSRISPRMVEKCVAERAVKQETNRHLTPHMLRHSFASHLLESSGDLRAVQELLGHADISTTQIYTHLDFQHLAQVYDKAHPRARRNKESDETPAEKENGK</sequence>
<dbReference type="InterPro" id="IPR011931">
    <property type="entry name" value="Recomb_XerC"/>
</dbReference>
<evidence type="ECO:0000256" key="12">
    <source>
        <dbReference type="SAM" id="MobiDB-lite"/>
    </source>
</evidence>
<keyword evidence="8 11" id="KW-0238">DNA-binding</keyword>
<evidence type="ECO:0000256" key="10">
    <source>
        <dbReference type="ARBA" id="ARBA00023306"/>
    </source>
</evidence>
<evidence type="ECO:0000259" key="13">
    <source>
        <dbReference type="PROSITE" id="PS51898"/>
    </source>
</evidence>
<keyword evidence="5 11" id="KW-0132">Cell division</keyword>
<dbReference type="InterPro" id="IPR013762">
    <property type="entry name" value="Integrase-like_cat_sf"/>
</dbReference>
<reference evidence="16 18" key="2">
    <citation type="submission" date="2016-11" db="EMBL/GenBank/DDBJ databases">
        <title>Mixed transmission modes and dynamic genome evolution in an obligate animal-bacterial symbiosis.</title>
        <authorList>
            <person name="Russell S.L."/>
            <person name="Corbett-Detig R.B."/>
            <person name="Cavanaugh C.M."/>
        </authorList>
    </citation>
    <scope>NUCLEOTIDE SEQUENCE [LARGE SCALE GENOMIC DNA]</scope>
    <source>
        <strain evidence="16">MA-KB16</strain>
    </source>
</reference>
<feature type="active site" evidence="11">
    <location>
        <position position="250"/>
    </location>
</feature>
<dbReference type="GeneID" id="86991217"/>
<evidence type="ECO:0000313" key="17">
    <source>
        <dbReference type="Proteomes" id="UP000030856"/>
    </source>
</evidence>
<dbReference type="Gene3D" id="1.10.443.10">
    <property type="entry name" value="Intergrase catalytic core"/>
    <property type="match status" value="1"/>
</dbReference>
<name>A0A0B0HGJ4_SOVGS</name>
<dbReference type="PROSITE" id="PS51900">
    <property type="entry name" value="CB"/>
    <property type="match status" value="1"/>
</dbReference>
<dbReference type="STRING" id="2340.JV46_12130"/>
<feature type="active site" evidence="11">
    <location>
        <position position="276"/>
    </location>
</feature>
<dbReference type="InterPro" id="IPR002104">
    <property type="entry name" value="Integrase_catalytic"/>
</dbReference>
<dbReference type="OrthoDB" id="9801717at2"/>
<dbReference type="SUPFAM" id="SSF56349">
    <property type="entry name" value="DNA breaking-rejoining enzymes"/>
    <property type="match status" value="1"/>
</dbReference>
<dbReference type="InterPro" id="IPR050090">
    <property type="entry name" value="Tyrosine_recombinase_XerCD"/>
</dbReference>
<comment type="caution">
    <text evidence="15">The sequence shown here is derived from an EMBL/GenBank/DDBJ whole genome shotgun (WGS) entry which is preliminary data.</text>
</comment>
<dbReference type="Pfam" id="PF00589">
    <property type="entry name" value="Phage_integrase"/>
    <property type="match status" value="1"/>
</dbReference>
<comment type="subcellular location">
    <subcellularLocation>
        <location evidence="1 11">Cytoplasm</location>
    </subcellularLocation>
</comment>
<dbReference type="PANTHER" id="PTHR30349">
    <property type="entry name" value="PHAGE INTEGRASE-RELATED"/>
    <property type="match status" value="1"/>
</dbReference>
<dbReference type="InterPro" id="IPR004107">
    <property type="entry name" value="Integrase_SAM-like_N"/>
</dbReference>
<keyword evidence="9 11" id="KW-0233">DNA recombination</keyword>
<keyword evidence="17" id="KW-1185">Reference proteome</keyword>
<dbReference type="GO" id="GO:0003677">
    <property type="term" value="F:DNA binding"/>
    <property type="evidence" value="ECO:0007669"/>
    <property type="project" value="UniProtKB-UniRule"/>
</dbReference>
<evidence type="ECO:0000256" key="8">
    <source>
        <dbReference type="ARBA" id="ARBA00023125"/>
    </source>
</evidence>
<dbReference type="eggNOG" id="COG4973">
    <property type="taxonomic scope" value="Bacteria"/>
</dbReference>
<dbReference type="Proteomes" id="UP000190962">
    <property type="component" value="Unassembled WGS sequence"/>
</dbReference>
<dbReference type="PATRIC" id="fig|2340.3.peg.1111"/>
<feature type="active site" description="O-(3'-phospho-DNA)-tyrosine intermediate" evidence="11">
    <location>
        <position position="285"/>
    </location>
</feature>
<dbReference type="HAMAP" id="MF_01808">
    <property type="entry name" value="Recomb_XerC_XerD"/>
    <property type="match status" value="1"/>
</dbReference>
<dbReference type="EMBL" id="MPNX01000001">
    <property type="protein sequence ID" value="OOY36289.1"/>
    <property type="molecule type" value="Genomic_DNA"/>
</dbReference>
<evidence type="ECO:0000256" key="7">
    <source>
        <dbReference type="ARBA" id="ARBA00022908"/>
    </source>
</evidence>
<keyword evidence="4 11" id="KW-0963">Cytoplasm</keyword>